<dbReference type="Pfam" id="PF07484">
    <property type="entry name" value="Collar"/>
    <property type="match status" value="1"/>
</dbReference>
<dbReference type="Gene3D" id="3.90.1340.10">
    <property type="entry name" value="Phage tail collar domain"/>
    <property type="match status" value="1"/>
</dbReference>
<proteinExistence type="predicted"/>
<name>E6YXY3_BARSR</name>
<evidence type="ECO:0000259" key="1">
    <source>
        <dbReference type="Pfam" id="PF07484"/>
    </source>
</evidence>
<dbReference type="RefSeq" id="WP_078689396.1">
    <property type="nucleotide sequence ID" value="NZ_CP019789.1"/>
</dbReference>
<dbReference type="AlphaFoldDB" id="E6YXY3"/>
<sequence length="63" mass="7188">MCDGANYEHKKYSRLFKAIGEHWGTDNDTTFLNFPILGGMFLRGFDDECGIDQGRKICRKAAK</sequence>
<organism evidence="2">
    <name type="scientific">Bartonella schoenbuchensis (strain DSM 13525 / NCTC 13165 / R1)</name>
    <dbReference type="NCBI Taxonomy" id="687861"/>
    <lineage>
        <taxon>Bacteria</taxon>
        <taxon>Pseudomonadati</taxon>
        <taxon>Pseudomonadota</taxon>
        <taxon>Alphaproteobacteria</taxon>
        <taxon>Hyphomicrobiales</taxon>
        <taxon>Bartonellaceae</taxon>
        <taxon>Bartonella</taxon>
    </lineage>
</organism>
<dbReference type="InterPro" id="IPR011083">
    <property type="entry name" value="Phage_tail_collar_dom"/>
</dbReference>
<dbReference type="EMBL" id="FN645506">
    <property type="protein sequence ID" value="CBI81721.1"/>
    <property type="molecule type" value="Genomic_DNA"/>
</dbReference>
<feature type="domain" description="Phage tail collar" evidence="1">
    <location>
        <begin position="1"/>
        <end position="37"/>
    </location>
</feature>
<evidence type="ECO:0000313" key="2">
    <source>
        <dbReference type="EMBL" id="CBI81721.1"/>
    </source>
</evidence>
<protein>
    <submittedName>
        <fullName evidence="2">35 kDa protein</fullName>
    </submittedName>
</protein>
<gene>
    <name evidence="2" type="ORF">B11C_10195</name>
</gene>
<reference evidence="2" key="1">
    <citation type="journal article" date="2011" name="PLoS Genet.">
        <title>Parallel evolution of a type IV secretion system in radiating lineages of the host-restricted bacterial pathogen Bartonella.</title>
        <authorList>
            <person name="Engel P."/>
            <person name="Salzburger W."/>
            <person name="Liesch M."/>
            <person name="Chang C.C."/>
            <person name="Maruyama S."/>
            <person name="Lanz C."/>
            <person name="Calteau A."/>
            <person name="Lajus A."/>
            <person name="Medigue C."/>
            <person name="Schuster S.C."/>
            <person name="Dehio C."/>
        </authorList>
    </citation>
    <scope>NUCLEOTIDE SEQUENCE</scope>
    <source>
        <strain evidence="2">R1</strain>
    </source>
</reference>
<accession>E6YXY3</accession>
<dbReference type="InterPro" id="IPR037053">
    <property type="entry name" value="Phage_tail_collar_dom_sf"/>
</dbReference>
<dbReference type="SUPFAM" id="SSF88874">
    <property type="entry name" value="Receptor-binding domain of short tail fibre protein gp12"/>
    <property type="match status" value="1"/>
</dbReference>